<evidence type="ECO:0000313" key="2">
    <source>
        <dbReference type="EMBL" id="OHV40503.1"/>
    </source>
</evidence>
<proteinExistence type="predicted"/>
<dbReference type="EMBL" id="MAXA01000069">
    <property type="protein sequence ID" value="OHV40503.1"/>
    <property type="molecule type" value="Genomic_DNA"/>
</dbReference>
<name>A0A1S1R0N9_9ACTN</name>
<accession>A0A1S1R0N9</accession>
<sequence>MGRGEQPLGQAARGQEHDQVVDRPGRCVLHHGEADDVDAGGTECRGHRSQHTGMIGKQEPEQVRHVVEHAQGA</sequence>
<comment type="caution">
    <text evidence="2">The sequence shown here is derived from an EMBL/GenBank/DDBJ whole genome shotgun (WGS) entry which is preliminary data.</text>
</comment>
<gene>
    <name evidence="2" type="ORF">BBK14_12765</name>
</gene>
<organism evidence="2 3">
    <name type="scientific">Parafrankia soli</name>
    <dbReference type="NCBI Taxonomy" id="2599596"/>
    <lineage>
        <taxon>Bacteria</taxon>
        <taxon>Bacillati</taxon>
        <taxon>Actinomycetota</taxon>
        <taxon>Actinomycetes</taxon>
        <taxon>Frankiales</taxon>
        <taxon>Frankiaceae</taxon>
        <taxon>Parafrankia</taxon>
    </lineage>
</organism>
<evidence type="ECO:0000256" key="1">
    <source>
        <dbReference type="SAM" id="MobiDB-lite"/>
    </source>
</evidence>
<protein>
    <submittedName>
        <fullName evidence="2">Uncharacterized protein</fullName>
    </submittedName>
</protein>
<evidence type="ECO:0000313" key="3">
    <source>
        <dbReference type="Proteomes" id="UP000179769"/>
    </source>
</evidence>
<feature type="compositionally biased region" description="Basic and acidic residues" evidence="1">
    <location>
        <begin position="14"/>
        <end position="34"/>
    </location>
</feature>
<feature type="region of interest" description="Disordered" evidence="1">
    <location>
        <begin position="1"/>
        <end position="57"/>
    </location>
</feature>
<reference evidence="3" key="1">
    <citation type="submission" date="2016-07" db="EMBL/GenBank/DDBJ databases">
        <title>Frankia sp. NRRL B-16219 Genome sequencing.</title>
        <authorList>
            <person name="Ghodhbane-Gtari F."/>
            <person name="Swanson E."/>
            <person name="Gueddou A."/>
            <person name="Louati M."/>
            <person name="Nouioui I."/>
            <person name="Hezbri K."/>
            <person name="Abebe-Akele F."/>
            <person name="Simpson S."/>
            <person name="Morris K."/>
            <person name="Thomas K."/>
            <person name="Gtari M."/>
            <person name="Tisa L.S."/>
        </authorList>
    </citation>
    <scope>NUCLEOTIDE SEQUENCE [LARGE SCALE GENOMIC DNA]</scope>
    <source>
        <strain evidence="3">NRRL B-16219</strain>
    </source>
</reference>
<dbReference type="AlphaFoldDB" id="A0A1S1R0N9"/>
<dbReference type="Proteomes" id="UP000179769">
    <property type="component" value="Unassembled WGS sequence"/>
</dbReference>
<keyword evidence="3" id="KW-1185">Reference proteome</keyword>